<dbReference type="EMBL" id="NUBY01000026">
    <property type="protein sequence ID" value="PEQ08733.1"/>
    <property type="molecule type" value="Genomic_DNA"/>
</dbReference>
<dbReference type="SUPFAM" id="SSF53756">
    <property type="entry name" value="UDP-Glycosyltransferase/glycogen phosphorylase"/>
    <property type="match status" value="1"/>
</dbReference>
<organism evidence="1 2">
    <name type="scientific">Bacillus toyonensis</name>
    <dbReference type="NCBI Taxonomy" id="155322"/>
    <lineage>
        <taxon>Bacteria</taxon>
        <taxon>Bacillati</taxon>
        <taxon>Bacillota</taxon>
        <taxon>Bacilli</taxon>
        <taxon>Bacillales</taxon>
        <taxon>Bacillaceae</taxon>
        <taxon>Bacillus</taxon>
        <taxon>Bacillus cereus group</taxon>
    </lineage>
</organism>
<dbReference type="Gene3D" id="3.40.50.2000">
    <property type="entry name" value="Glycogen Phosphorylase B"/>
    <property type="match status" value="1"/>
</dbReference>
<sequence>MKISFIIKRKGRNMKTFIFVRNKKYRPSSYYRIYQYLEKDTNNDIELIEYENDRFYNKKSRSKIINLLNITFNSLIPGYINRIYNIIKILNKKEQYNVFIQRECFPKIVGPLGKNLLKRLISNASKVYWDFDDNIFEAKEITEFEEQLLKVYSNKIFVGNEYLQDKLNFSNKDKIIIVNTTDAMMERINLSNINHEREKTFTEQVILVWVGTKGNLKHLENIIPELEEAASKAKNKRIVLRIVSDGVLNQPTKHLIIKNIKWERQVAFEEMLNAHIGLMPLIENEFTKGKCAFKAVQSIGCGLPVILSDVGMNKNVIEKRNGVLIKNDKGWTEAVIELSTDIDAWKEKSNLSRELWLEKYNTEKNKKLLLNTLVQD</sequence>
<dbReference type="Pfam" id="PF13692">
    <property type="entry name" value="Glyco_trans_1_4"/>
    <property type="match status" value="1"/>
</dbReference>
<evidence type="ECO:0008006" key="3">
    <source>
        <dbReference type="Google" id="ProtNLM"/>
    </source>
</evidence>
<dbReference type="AlphaFoldDB" id="A0A2A8HI95"/>
<evidence type="ECO:0000313" key="1">
    <source>
        <dbReference type="EMBL" id="PEQ08733.1"/>
    </source>
</evidence>
<proteinExistence type="predicted"/>
<dbReference type="Proteomes" id="UP000220841">
    <property type="component" value="Unassembled WGS sequence"/>
</dbReference>
<comment type="caution">
    <text evidence="1">The sequence shown here is derived from an EMBL/GenBank/DDBJ whole genome shotgun (WGS) entry which is preliminary data.</text>
</comment>
<gene>
    <name evidence="1" type="ORF">CN585_07755</name>
</gene>
<evidence type="ECO:0000313" key="2">
    <source>
        <dbReference type="Proteomes" id="UP000220841"/>
    </source>
</evidence>
<protein>
    <recommendedName>
        <fullName evidence="3">Glycosyl transferase family 1 domain-containing protein</fullName>
    </recommendedName>
</protein>
<name>A0A2A8HI95_9BACI</name>
<accession>A0A2A8HI95</accession>
<reference evidence="1 2" key="1">
    <citation type="submission" date="2017-09" db="EMBL/GenBank/DDBJ databases">
        <title>Large-scale bioinformatics analysis of Bacillus genomes uncovers conserved roles of natural products in bacterial physiology.</title>
        <authorList>
            <consortium name="Agbiome Team Llc"/>
            <person name="Bleich R.M."/>
            <person name="Grubbs K.J."/>
            <person name="Santa Maria K.C."/>
            <person name="Allen S.E."/>
            <person name="Farag S."/>
            <person name="Shank E.A."/>
            <person name="Bowers A."/>
        </authorList>
    </citation>
    <scope>NUCLEOTIDE SEQUENCE [LARGE SCALE GENOMIC DNA]</scope>
    <source>
        <strain evidence="1 2">AFS021349</strain>
    </source>
</reference>